<evidence type="ECO:0000313" key="3">
    <source>
        <dbReference type="Proteomes" id="UP000540989"/>
    </source>
</evidence>
<protein>
    <submittedName>
        <fullName evidence="2">Uncharacterized protein</fullName>
    </submittedName>
</protein>
<keyword evidence="3" id="KW-1185">Reference proteome</keyword>
<gene>
    <name evidence="2" type="ORF">HDF16_003712</name>
</gene>
<feature type="transmembrane region" description="Helical" evidence="1">
    <location>
        <begin position="12"/>
        <end position="34"/>
    </location>
</feature>
<reference evidence="2 3" key="1">
    <citation type="submission" date="2020-08" db="EMBL/GenBank/DDBJ databases">
        <title>Genomic Encyclopedia of Type Strains, Phase IV (KMG-V): Genome sequencing to study the core and pangenomes of soil and plant-associated prokaryotes.</title>
        <authorList>
            <person name="Whitman W."/>
        </authorList>
    </citation>
    <scope>NUCLEOTIDE SEQUENCE [LARGE SCALE GENOMIC DNA]</scope>
    <source>
        <strain evidence="2 3">M8UP14</strain>
    </source>
</reference>
<accession>A0A7W7ZFJ4</accession>
<sequence length="64" mass="7078">MSSATPKKNVPTYRFLLTLFFTKSIPSLAAMHVVQRTRLITGRTGKMATKKAAKKVAKKAAKKK</sequence>
<name>A0A7W7ZFJ4_9BACT</name>
<organism evidence="2 3">
    <name type="scientific">Granulicella aggregans</name>
    <dbReference type="NCBI Taxonomy" id="474949"/>
    <lineage>
        <taxon>Bacteria</taxon>
        <taxon>Pseudomonadati</taxon>
        <taxon>Acidobacteriota</taxon>
        <taxon>Terriglobia</taxon>
        <taxon>Terriglobales</taxon>
        <taxon>Acidobacteriaceae</taxon>
        <taxon>Granulicella</taxon>
    </lineage>
</organism>
<proteinExistence type="predicted"/>
<evidence type="ECO:0000256" key="1">
    <source>
        <dbReference type="SAM" id="Phobius"/>
    </source>
</evidence>
<dbReference type="EMBL" id="JACHIP010000005">
    <property type="protein sequence ID" value="MBB5058989.1"/>
    <property type="molecule type" value="Genomic_DNA"/>
</dbReference>
<comment type="caution">
    <text evidence="2">The sequence shown here is derived from an EMBL/GenBank/DDBJ whole genome shotgun (WGS) entry which is preliminary data.</text>
</comment>
<keyword evidence="1" id="KW-1133">Transmembrane helix</keyword>
<keyword evidence="1" id="KW-0472">Membrane</keyword>
<dbReference type="Proteomes" id="UP000540989">
    <property type="component" value="Unassembled WGS sequence"/>
</dbReference>
<evidence type="ECO:0000313" key="2">
    <source>
        <dbReference type="EMBL" id="MBB5058989.1"/>
    </source>
</evidence>
<dbReference type="AlphaFoldDB" id="A0A7W7ZFJ4"/>
<keyword evidence="1" id="KW-0812">Transmembrane</keyword>